<gene>
    <name evidence="2" type="ORF">BJZ21_003568</name>
</gene>
<proteinExistence type="predicted"/>
<dbReference type="Proteomes" id="UP000535511">
    <property type="component" value="Unassembled WGS sequence"/>
</dbReference>
<sequence>MLKFLLIVILLAIAVYLLVRVIQRRGLIGTDRPRDHTPPRPFGPDDDDEFLRELERRRRHPGDSDA</sequence>
<dbReference type="RefSeq" id="WP_218851546.1">
    <property type="nucleotide sequence ID" value="NZ_JACCBG010000001.1"/>
</dbReference>
<protein>
    <submittedName>
        <fullName evidence="2">Uncharacterized protein</fullName>
    </submittedName>
</protein>
<name>A0A7Y9E973_9ACTN</name>
<evidence type="ECO:0000313" key="2">
    <source>
        <dbReference type="EMBL" id="NYD43485.1"/>
    </source>
</evidence>
<feature type="compositionally biased region" description="Basic and acidic residues" evidence="1">
    <location>
        <begin position="51"/>
        <end position="66"/>
    </location>
</feature>
<accession>A0A7Y9E973</accession>
<dbReference type="AlphaFoldDB" id="A0A7Y9E973"/>
<evidence type="ECO:0000256" key="1">
    <source>
        <dbReference type="SAM" id="MobiDB-lite"/>
    </source>
</evidence>
<feature type="region of interest" description="Disordered" evidence="1">
    <location>
        <begin position="29"/>
        <end position="66"/>
    </location>
</feature>
<evidence type="ECO:0000313" key="3">
    <source>
        <dbReference type="Proteomes" id="UP000535511"/>
    </source>
</evidence>
<reference evidence="2 3" key="1">
    <citation type="submission" date="2020-07" db="EMBL/GenBank/DDBJ databases">
        <title>Sequencing the genomes of 1000 actinobacteria strains.</title>
        <authorList>
            <person name="Klenk H.-P."/>
        </authorList>
    </citation>
    <scope>NUCLEOTIDE SEQUENCE [LARGE SCALE GENOMIC DNA]</scope>
    <source>
        <strain evidence="2 3">DSM 21350</strain>
    </source>
</reference>
<organism evidence="2 3">
    <name type="scientific">Nocardioides panaciterrulae</name>
    <dbReference type="NCBI Taxonomy" id="661492"/>
    <lineage>
        <taxon>Bacteria</taxon>
        <taxon>Bacillati</taxon>
        <taxon>Actinomycetota</taxon>
        <taxon>Actinomycetes</taxon>
        <taxon>Propionibacteriales</taxon>
        <taxon>Nocardioidaceae</taxon>
        <taxon>Nocardioides</taxon>
    </lineage>
</organism>
<comment type="caution">
    <text evidence="2">The sequence shown here is derived from an EMBL/GenBank/DDBJ whole genome shotgun (WGS) entry which is preliminary data.</text>
</comment>
<dbReference type="EMBL" id="JACCBG010000001">
    <property type="protein sequence ID" value="NYD43485.1"/>
    <property type="molecule type" value="Genomic_DNA"/>
</dbReference>
<keyword evidence="3" id="KW-1185">Reference proteome</keyword>